<name>A0A0B7MVN9_9FUNG</name>
<reference evidence="2 3" key="1">
    <citation type="submission" date="2014-09" db="EMBL/GenBank/DDBJ databases">
        <authorList>
            <person name="Ellenberger Sabrina"/>
        </authorList>
    </citation>
    <scope>NUCLEOTIDE SEQUENCE [LARGE SCALE GENOMIC DNA]</scope>
    <source>
        <strain evidence="2 3">CBS 412.66</strain>
    </source>
</reference>
<dbReference type="Pfam" id="PF17921">
    <property type="entry name" value="Integrase_H2C2"/>
    <property type="match status" value="1"/>
</dbReference>
<dbReference type="OrthoDB" id="2206063at2759"/>
<keyword evidence="3" id="KW-1185">Reference proteome</keyword>
<dbReference type="STRING" id="35722.A0A0B7MVN9"/>
<organism evidence="2 3">
    <name type="scientific">Parasitella parasitica</name>
    <dbReference type="NCBI Taxonomy" id="35722"/>
    <lineage>
        <taxon>Eukaryota</taxon>
        <taxon>Fungi</taxon>
        <taxon>Fungi incertae sedis</taxon>
        <taxon>Mucoromycota</taxon>
        <taxon>Mucoromycotina</taxon>
        <taxon>Mucoromycetes</taxon>
        <taxon>Mucorales</taxon>
        <taxon>Mucorineae</taxon>
        <taxon>Mucoraceae</taxon>
        <taxon>Parasitella</taxon>
    </lineage>
</organism>
<dbReference type="AlphaFoldDB" id="A0A0B7MVN9"/>
<dbReference type="PANTHER" id="PTHR47266">
    <property type="entry name" value="ENDONUCLEASE-RELATED"/>
    <property type="match status" value="1"/>
</dbReference>
<gene>
    <name evidence="2" type="primary">PARPA_02674.1 scaffold 5215</name>
</gene>
<dbReference type="Gene3D" id="1.10.340.70">
    <property type="match status" value="1"/>
</dbReference>
<evidence type="ECO:0000259" key="1">
    <source>
        <dbReference type="Pfam" id="PF17921"/>
    </source>
</evidence>
<dbReference type="InterPro" id="IPR052160">
    <property type="entry name" value="Gypsy_RT_Integrase-like"/>
</dbReference>
<evidence type="ECO:0000313" key="3">
    <source>
        <dbReference type="Proteomes" id="UP000054107"/>
    </source>
</evidence>
<dbReference type="Proteomes" id="UP000054107">
    <property type="component" value="Unassembled WGS sequence"/>
</dbReference>
<dbReference type="EMBL" id="LN721300">
    <property type="protein sequence ID" value="CEP09197.1"/>
    <property type="molecule type" value="Genomic_DNA"/>
</dbReference>
<accession>A0A0B7MVN9</accession>
<evidence type="ECO:0000313" key="2">
    <source>
        <dbReference type="EMBL" id="CEP09197.1"/>
    </source>
</evidence>
<feature type="domain" description="Integrase zinc-binding" evidence="1">
    <location>
        <begin position="32"/>
        <end position="90"/>
    </location>
</feature>
<dbReference type="InterPro" id="IPR041588">
    <property type="entry name" value="Integrase_H2C2"/>
</dbReference>
<dbReference type="FunFam" id="1.10.340.70:FF:000001">
    <property type="entry name" value="Retrovirus-related Pol polyprotein from transposon gypsy-like Protein"/>
    <property type="match status" value="1"/>
</dbReference>
<protein>
    <recommendedName>
        <fullName evidence="1">Integrase zinc-binding domain-containing protein</fullName>
    </recommendedName>
</protein>
<proteinExistence type="predicted"/>
<sequence>IKVILKEGVKLPYVWKNDLVCYQEDDQTVPFIPISLVEQVLYHVHNKPYAGHFGVKKTLDKTREIGWWPNMKTDVQNWVKSCEGCQRFKVRNDVKRPPMKPITPTRVSLGYDGISLKMGGCGSVKNNGYAFDCTGTFIRSRTQVWNAIKIDK</sequence>
<feature type="non-terminal residue" evidence="2">
    <location>
        <position position="1"/>
    </location>
</feature>